<dbReference type="SUPFAM" id="SSF52540">
    <property type="entry name" value="P-loop containing nucleoside triphosphate hydrolases"/>
    <property type="match status" value="1"/>
</dbReference>
<name>A0A1C6UUP6_9ACTN</name>
<dbReference type="AlphaFoldDB" id="A0A1C6UUP6"/>
<proteinExistence type="predicted"/>
<dbReference type="EMBL" id="FMHZ01000002">
    <property type="protein sequence ID" value="SCL57711.1"/>
    <property type="molecule type" value="Genomic_DNA"/>
</dbReference>
<keyword evidence="3" id="KW-1185">Reference proteome</keyword>
<evidence type="ECO:0000256" key="1">
    <source>
        <dbReference type="SAM" id="Coils"/>
    </source>
</evidence>
<accession>A0A1C6UUP6</accession>
<reference evidence="3" key="1">
    <citation type="submission" date="2016-06" db="EMBL/GenBank/DDBJ databases">
        <authorList>
            <person name="Varghese N."/>
            <person name="Submissions Spin"/>
        </authorList>
    </citation>
    <scope>NUCLEOTIDE SEQUENCE [LARGE SCALE GENOMIC DNA]</scope>
    <source>
        <strain evidence="3">DSM 43903</strain>
    </source>
</reference>
<dbReference type="InterPro" id="IPR027417">
    <property type="entry name" value="P-loop_NTPase"/>
</dbReference>
<feature type="coiled-coil region" evidence="1">
    <location>
        <begin position="366"/>
        <end position="421"/>
    </location>
</feature>
<sequence>MIRFPLFEHLKVEGYGLYPGTQDTPGLEVDFESGLTLVLGANGLGKSTLVLLLYRMCTGPNDIQGLTPGALGNRQFKMGSISASDRRAFASRVNDSAARATARLRFRVGETTLVVGRSLRTLALTELQVDGQPRMLNEDAYHDALLDATGLTSFPDWILVLRYLTFYFEDRRSLVWDATAQRQLLRLLFLPPDESSKWTDLEAEALRLDSHVRNISALLHREEASISRAEQTTLSRPEVEARINDLGQQQDRDQAEFERVQEMLLDIEAERQGARLEALRAAEDREAVYREIEHRRLVELQAAFPSKSESASYILGYLLASQTCLACGNDASEAAELLWRRIDDHKCVVCESVIERANSSAPDVNLEELGHALRAREDRLAEATKRRSEAEAAYRSAVAQLAQLESAIANRSAELNHLVKQLPAGSQQVHERRKEYNALSAALEVRREELAIAQRTFRAFVEQKKQTIFSFREDVKSTFRAYAKDFLLGTCDLIWQSRKTKVGQSGDTIDFGTFAVDMSASDSGLLVRRTGAGEVSESQREFIDLAFRMALMKVAGVEGRGSLVVDAPESSLDAVFAPRAARVLMRFGDPDAGNRLVITSNLVDGELIPTLLRLAGVNEQDDSRVVDLFEIAHPTAAVRELRDEYNNALVRVFQGRDQ</sequence>
<keyword evidence="1" id="KW-0175">Coiled coil</keyword>
<evidence type="ECO:0000313" key="3">
    <source>
        <dbReference type="Proteomes" id="UP000199001"/>
    </source>
</evidence>
<evidence type="ECO:0000313" key="2">
    <source>
        <dbReference type="EMBL" id="SCL57711.1"/>
    </source>
</evidence>
<dbReference type="Proteomes" id="UP000199001">
    <property type="component" value="Unassembled WGS sequence"/>
</dbReference>
<dbReference type="STRING" id="47855.GA0070606_2817"/>
<protein>
    <submittedName>
        <fullName evidence="2">AAA domain-containing protein</fullName>
    </submittedName>
</protein>
<gene>
    <name evidence="2" type="ORF">GA0070606_2817</name>
</gene>
<organism evidence="2 3">
    <name type="scientific">Micromonospora citrea</name>
    <dbReference type="NCBI Taxonomy" id="47855"/>
    <lineage>
        <taxon>Bacteria</taxon>
        <taxon>Bacillati</taxon>
        <taxon>Actinomycetota</taxon>
        <taxon>Actinomycetes</taxon>
        <taxon>Micromonosporales</taxon>
        <taxon>Micromonosporaceae</taxon>
        <taxon>Micromonospora</taxon>
    </lineage>
</organism>
<dbReference type="Gene3D" id="3.40.50.300">
    <property type="entry name" value="P-loop containing nucleotide triphosphate hydrolases"/>
    <property type="match status" value="2"/>
</dbReference>